<keyword evidence="5" id="KW-0808">Transferase</keyword>
<comment type="caution">
    <text evidence="14">The sequence shown here is derived from an EMBL/GenBank/DDBJ whole genome shotgun (WGS) entry which is preliminary data.</text>
</comment>
<organism evidence="14 15">
    <name type="scientific">Geodia barretti</name>
    <name type="common">Barrett's horny sponge</name>
    <dbReference type="NCBI Taxonomy" id="519541"/>
    <lineage>
        <taxon>Eukaryota</taxon>
        <taxon>Metazoa</taxon>
        <taxon>Porifera</taxon>
        <taxon>Demospongiae</taxon>
        <taxon>Heteroscleromorpha</taxon>
        <taxon>Tetractinellida</taxon>
        <taxon>Astrophorina</taxon>
        <taxon>Geodiidae</taxon>
        <taxon>Geodia</taxon>
    </lineage>
</organism>
<name>A0AA35RDU6_GEOBA</name>
<feature type="compositionally biased region" description="Polar residues" evidence="12">
    <location>
        <begin position="344"/>
        <end position="361"/>
    </location>
</feature>
<feature type="region of interest" description="Disordered" evidence="12">
    <location>
        <begin position="381"/>
        <end position="413"/>
    </location>
</feature>
<evidence type="ECO:0000256" key="2">
    <source>
        <dbReference type="ARBA" id="ARBA00012513"/>
    </source>
</evidence>
<dbReference type="Gene3D" id="3.30.200.20">
    <property type="entry name" value="Phosphorylase Kinase, domain 1"/>
    <property type="match status" value="1"/>
</dbReference>
<feature type="domain" description="Protein kinase" evidence="13">
    <location>
        <begin position="1"/>
        <end position="245"/>
    </location>
</feature>
<keyword evidence="6" id="KW-0547">Nucleotide-binding</keyword>
<dbReference type="InterPro" id="IPR000719">
    <property type="entry name" value="Prot_kinase_dom"/>
</dbReference>
<evidence type="ECO:0000256" key="6">
    <source>
        <dbReference type="ARBA" id="ARBA00022741"/>
    </source>
</evidence>
<dbReference type="GO" id="GO:0005737">
    <property type="term" value="C:cytoplasm"/>
    <property type="evidence" value="ECO:0007669"/>
    <property type="project" value="TreeGrafter"/>
</dbReference>
<gene>
    <name evidence="14" type="ORF">GBAR_LOCUS6446</name>
</gene>
<keyword evidence="7 14" id="KW-0418">Kinase</keyword>
<dbReference type="PANTHER" id="PTHR22984:SF25">
    <property type="entry name" value="PROTEIN KINASE DOMAIN-CONTAINING PROTEIN"/>
    <property type="match status" value="1"/>
</dbReference>
<evidence type="ECO:0000256" key="3">
    <source>
        <dbReference type="ARBA" id="ARBA00016885"/>
    </source>
</evidence>
<sequence>MEERQSPLCSTALTHIRHMLTGRAVIRTVDAQPIFQRIGQQVVPKEVALLNRLKHKYVIKMLDHFEDHDNFYIVMERPEKYIDLFDYISGKRIMSERSARFLFRQVVEAVQYCMSMGVLHRDVKDENILIDLKTSQIKLIDFGSGTFLRDDVYTEYEGTKVYAPPEWILHHQYHALPATVWSLGILLYDMLLGDVPFETEAQIVAGYLDFHIQLSSDARSLIQWLLEFRAQDRPNLEQILKHPWLKSPGKSPHSPSNNKISTTVSSPQTKQHLISPSSRVSPSATKPQSRTSSLCRKETTSSPSHGAGRGSRGAGTPSSPSGSSSSSYFTPPQGRTGVKYSVPMSGNSSPDTPLGNRTSSPLLHRKNGGLGCCLPSVVSARNVSPSSGHGGSRGPSLHRVSPTTAKSSKSVMRRFVSPVPPPRGPTSHCGGYSGGGSGVVGTTVQDVTGTRGGERLQPEASRTQLLVGRKQAF</sequence>
<evidence type="ECO:0000256" key="8">
    <source>
        <dbReference type="ARBA" id="ARBA00022840"/>
    </source>
</evidence>
<evidence type="ECO:0000256" key="1">
    <source>
        <dbReference type="ARBA" id="ARBA00004192"/>
    </source>
</evidence>
<feature type="compositionally biased region" description="Low complexity" evidence="12">
    <location>
        <begin position="314"/>
        <end position="327"/>
    </location>
</feature>
<evidence type="ECO:0000256" key="4">
    <source>
        <dbReference type="ARBA" id="ARBA00022527"/>
    </source>
</evidence>
<keyword evidence="4" id="KW-0723">Serine/threonine-protein kinase</keyword>
<evidence type="ECO:0000256" key="9">
    <source>
        <dbReference type="ARBA" id="ARBA00023200"/>
    </source>
</evidence>
<dbReference type="SMART" id="SM00220">
    <property type="entry name" value="S_TKc"/>
    <property type="match status" value="1"/>
</dbReference>
<accession>A0AA35RDU6</accession>
<keyword evidence="9" id="KW-1035">Host cytoplasm</keyword>
<dbReference type="GO" id="GO:0030430">
    <property type="term" value="C:host cell cytoplasm"/>
    <property type="evidence" value="ECO:0007669"/>
    <property type="project" value="UniProtKB-SubCell"/>
</dbReference>
<dbReference type="Gene3D" id="1.10.510.10">
    <property type="entry name" value="Transferase(Phosphotransferase) domain 1"/>
    <property type="match status" value="1"/>
</dbReference>
<evidence type="ECO:0000313" key="15">
    <source>
        <dbReference type="Proteomes" id="UP001174909"/>
    </source>
</evidence>
<feature type="compositionally biased region" description="Polar residues" evidence="12">
    <location>
        <begin position="401"/>
        <end position="410"/>
    </location>
</feature>
<dbReference type="GO" id="GO:0004674">
    <property type="term" value="F:protein serine/threonine kinase activity"/>
    <property type="evidence" value="ECO:0007669"/>
    <property type="project" value="UniProtKB-KW"/>
</dbReference>
<proteinExistence type="predicted"/>
<evidence type="ECO:0000256" key="5">
    <source>
        <dbReference type="ARBA" id="ARBA00022679"/>
    </source>
</evidence>
<protein>
    <recommendedName>
        <fullName evidence="3">Serine/threonine-protein kinase 1</fullName>
        <ecNumber evidence="2">2.7.11.1</ecNumber>
    </recommendedName>
</protein>
<dbReference type="Proteomes" id="UP001174909">
    <property type="component" value="Unassembled WGS sequence"/>
</dbReference>
<keyword evidence="15" id="KW-1185">Reference proteome</keyword>
<comment type="catalytic activity">
    <reaction evidence="11">
        <text>L-seryl-[protein] + ATP = O-phospho-L-seryl-[protein] + ADP + H(+)</text>
        <dbReference type="Rhea" id="RHEA:17989"/>
        <dbReference type="Rhea" id="RHEA-COMP:9863"/>
        <dbReference type="Rhea" id="RHEA-COMP:11604"/>
        <dbReference type="ChEBI" id="CHEBI:15378"/>
        <dbReference type="ChEBI" id="CHEBI:29999"/>
        <dbReference type="ChEBI" id="CHEBI:30616"/>
        <dbReference type="ChEBI" id="CHEBI:83421"/>
        <dbReference type="ChEBI" id="CHEBI:456216"/>
        <dbReference type="EC" id="2.7.11.1"/>
    </reaction>
</comment>
<dbReference type="FunFam" id="1.10.510.10:FF:000708">
    <property type="entry name" value="serine/threonine-protein kinase par-1-like"/>
    <property type="match status" value="1"/>
</dbReference>
<evidence type="ECO:0000259" key="13">
    <source>
        <dbReference type="PROSITE" id="PS50011"/>
    </source>
</evidence>
<evidence type="ECO:0000256" key="7">
    <source>
        <dbReference type="ARBA" id="ARBA00022777"/>
    </source>
</evidence>
<comment type="subcellular location">
    <subcellularLocation>
        <location evidence="1">Host cytoplasm</location>
    </subcellularLocation>
</comment>
<dbReference type="EMBL" id="CASHTH010000980">
    <property type="protein sequence ID" value="CAI8009650.1"/>
    <property type="molecule type" value="Genomic_DNA"/>
</dbReference>
<evidence type="ECO:0000256" key="10">
    <source>
        <dbReference type="ARBA" id="ARBA00047899"/>
    </source>
</evidence>
<keyword evidence="8" id="KW-0067">ATP-binding</keyword>
<dbReference type="PROSITE" id="PS50011">
    <property type="entry name" value="PROTEIN_KINASE_DOM"/>
    <property type="match status" value="1"/>
</dbReference>
<dbReference type="InterPro" id="IPR011009">
    <property type="entry name" value="Kinase-like_dom_sf"/>
</dbReference>
<dbReference type="Pfam" id="PF00069">
    <property type="entry name" value="Pkinase"/>
    <property type="match status" value="1"/>
</dbReference>
<comment type="catalytic activity">
    <reaction evidence="10">
        <text>L-threonyl-[protein] + ATP = O-phospho-L-threonyl-[protein] + ADP + H(+)</text>
        <dbReference type="Rhea" id="RHEA:46608"/>
        <dbReference type="Rhea" id="RHEA-COMP:11060"/>
        <dbReference type="Rhea" id="RHEA-COMP:11605"/>
        <dbReference type="ChEBI" id="CHEBI:15378"/>
        <dbReference type="ChEBI" id="CHEBI:30013"/>
        <dbReference type="ChEBI" id="CHEBI:30616"/>
        <dbReference type="ChEBI" id="CHEBI:61977"/>
        <dbReference type="ChEBI" id="CHEBI:456216"/>
        <dbReference type="EC" id="2.7.11.1"/>
    </reaction>
</comment>
<feature type="region of interest" description="Disordered" evidence="12">
    <location>
        <begin position="243"/>
        <end position="363"/>
    </location>
</feature>
<dbReference type="PROSITE" id="PS00108">
    <property type="entry name" value="PROTEIN_KINASE_ST"/>
    <property type="match status" value="1"/>
</dbReference>
<feature type="compositionally biased region" description="Polar residues" evidence="12">
    <location>
        <begin position="253"/>
        <end position="294"/>
    </location>
</feature>
<dbReference type="InterPro" id="IPR008271">
    <property type="entry name" value="Ser/Thr_kinase_AS"/>
</dbReference>
<dbReference type="AlphaFoldDB" id="A0AA35RDU6"/>
<evidence type="ECO:0000256" key="12">
    <source>
        <dbReference type="SAM" id="MobiDB-lite"/>
    </source>
</evidence>
<reference evidence="14" key="1">
    <citation type="submission" date="2023-03" db="EMBL/GenBank/DDBJ databases">
        <authorList>
            <person name="Steffen K."/>
            <person name="Cardenas P."/>
        </authorList>
    </citation>
    <scope>NUCLEOTIDE SEQUENCE</scope>
</reference>
<evidence type="ECO:0000313" key="14">
    <source>
        <dbReference type="EMBL" id="CAI8009650.1"/>
    </source>
</evidence>
<evidence type="ECO:0000256" key="11">
    <source>
        <dbReference type="ARBA" id="ARBA00048679"/>
    </source>
</evidence>
<dbReference type="GO" id="GO:0005524">
    <property type="term" value="F:ATP binding"/>
    <property type="evidence" value="ECO:0007669"/>
    <property type="project" value="UniProtKB-KW"/>
</dbReference>
<dbReference type="SUPFAM" id="SSF56112">
    <property type="entry name" value="Protein kinase-like (PK-like)"/>
    <property type="match status" value="1"/>
</dbReference>
<dbReference type="PANTHER" id="PTHR22984">
    <property type="entry name" value="SERINE/THREONINE-PROTEIN KINASE PIM"/>
    <property type="match status" value="1"/>
</dbReference>
<dbReference type="InterPro" id="IPR051138">
    <property type="entry name" value="PIM_Ser/Thr_kinase"/>
</dbReference>
<dbReference type="EC" id="2.7.11.1" evidence="2"/>